<gene>
    <name evidence="1" type="ORF">MCNF_23060</name>
</gene>
<dbReference type="OrthoDB" id="4828144at2"/>
<organism evidence="1 2">
    <name type="scientific">Mycolicibacterium confluentis</name>
    <dbReference type="NCBI Taxonomy" id="28047"/>
    <lineage>
        <taxon>Bacteria</taxon>
        <taxon>Bacillati</taxon>
        <taxon>Actinomycetota</taxon>
        <taxon>Actinomycetes</taxon>
        <taxon>Mycobacteriales</taxon>
        <taxon>Mycobacteriaceae</taxon>
        <taxon>Mycolicibacterium</taxon>
    </lineage>
</organism>
<dbReference type="SUPFAM" id="SSF50118">
    <property type="entry name" value="Cell growth inhibitor/plasmid maintenance toxic component"/>
    <property type="match status" value="1"/>
</dbReference>
<dbReference type="RefSeq" id="WP_085151058.1">
    <property type="nucleotide sequence ID" value="NZ_AP022612.1"/>
</dbReference>
<dbReference type="Gene3D" id="2.30.30.440">
    <property type="entry name" value="Domain of unknown function DUF1918"/>
    <property type="match status" value="1"/>
</dbReference>
<accession>A0A7I7XXF1</accession>
<keyword evidence="2" id="KW-1185">Reference proteome</keyword>
<dbReference type="Proteomes" id="UP000466931">
    <property type="component" value="Chromosome"/>
</dbReference>
<evidence type="ECO:0000313" key="2">
    <source>
        <dbReference type="Proteomes" id="UP000466931"/>
    </source>
</evidence>
<evidence type="ECO:0000313" key="1">
    <source>
        <dbReference type="EMBL" id="BBZ33701.1"/>
    </source>
</evidence>
<name>A0A7I7XXF1_9MYCO</name>
<proteinExistence type="predicted"/>
<dbReference type="Pfam" id="PF08940">
    <property type="entry name" value="DUF1918"/>
    <property type="match status" value="1"/>
</dbReference>
<sequence>MRAKVGDWLVIKGTTIGRRDQRGLITEVHSADGSPPYVVRWLDNDHVATVFPGPDAVVVTDEEQEAADERARHRFGAVQSEISRDTTS</sequence>
<reference evidence="1" key="1">
    <citation type="journal article" date="2019" name="Emerg. Microbes Infect.">
        <title>Comprehensive subspecies identification of 175 nontuberculous mycobacteria species based on 7547 genomic profiles.</title>
        <authorList>
            <person name="Matsumoto Y."/>
            <person name="Kinjo T."/>
            <person name="Motooka D."/>
            <person name="Nabeya D."/>
            <person name="Jung N."/>
            <person name="Uechi K."/>
            <person name="Horii T."/>
            <person name="Iida T."/>
            <person name="Fujita J."/>
            <person name="Nakamura S."/>
        </authorList>
    </citation>
    <scope>NUCLEOTIDE SEQUENCE [LARGE SCALE GENOMIC DNA]</scope>
    <source>
        <strain evidence="1">JCM 13671</strain>
    </source>
</reference>
<dbReference type="AlphaFoldDB" id="A0A7I7XXF1"/>
<reference evidence="1" key="2">
    <citation type="submission" date="2020-02" db="EMBL/GenBank/DDBJ databases">
        <authorList>
            <person name="Matsumoto Y."/>
            <person name="Motooka D."/>
            <person name="Nakamura S."/>
        </authorList>
    </citation>
    <scope>NUCLEOTIDE SEQUENCE</scope>
    <source>
        <strain evidence="1">JCM 13671</strain>
    </source>
</reference>
<dbReference type="InterPro" id="IPR015035">
    <property type="entry name" value="DUF1918"/>
</dbReference>
<dbReference type="EMBL" id="AP022612">
    <property type="protein sequence ID" value="BBZ33701.1"/>
    <property type="molecule type" value="Genomic_DNA"/>
</dbReference>
<protein>
    <submittedName>
        <fullName evidence="1">Uncharacterized protein</fullName>
    </submittedName>
</protein>